<keyword evidence="3" id="KW-1185">Reference proteome</keyword>
<dbReference type="PANTHER" id="PTHR33144">
    <property type="entry name" value="OS10G0409366 PROTEIN-RELATED"/>
    <property type="match status" value="1"/>
</dbReference>
<evidence type="ECO:0000313" key="2">
    <source>
        <dbReference type="EMBL" id="MED6183635.1"/>
    </source>
</evidence>
<comment type="caution">
    <text evidence="2">The sequence shown here is derived from an EMBL/GenBank/DDBJ whole genome shotgun (WGS) entry which is preliminary data.</text>
</comment>
<evidence type="ECO:0000313" key="3">
    <source>
        <dbReference type="Proteomes" id="UP001341840"/>
    </source>
</evidence>
<dbReference type="Proteomes" id="UP001341840">
    <property type="component" value="Unassembled WGS sequence"/>
</dbReference>
<dbReference type="InterPro" id="IPR004252">
    <property type="entry name" value="Probable_transposase_24"/>
</dbReference>
<evidence type="ECO:0008006" key="4">
    <source>
        <dbReference type="Google" id="ProtNLM"/>
    </source>
</evidence>
<dbReference type="PANTHER" id="PTHR33144:SF45">
    <property type="entry name" value="TRANSPOSASE TNP1_EN_SPM-LIKE DOMAIN-CONTAINING PROTEIN"/>
    <property type="match status" value="1"/>
</dbReference>
<feature type="region of interest" description="Disordered" evidence="1">
    <location>
        <begin position="321"/>
        <end position="353"/>
    </location>
</feature>
<dbReference type="Pfam" id="PF03004">
    <property type="entry name" value="Transposase_24"/>
    <property type="match status" value="1"/>
</dbReference>
<name>A0ABU6WGG7_9FABA</name>
<dbReference type="EMBL" id="JASCZI010181452">
    <property type="protein sequence ID" value="MED6183635.1"/>
    <property type="molecule type" value="Genomic_DNA"/>
</dbReference>
<accession>A0ABU6WGG7</accession>
<proteinExistence type="predicted"/>
<feature type="compositionally biased region" description="Polar residues" evidence="1">
    <location>
        <begin position="335"/>
        <end position="353"/>
    </location>
</feature>
<protein>
    <recommendedName>
        <fullName evidence="4">Transposase, Ptta/En/Spm, plant</fullName>
    </recommendedName>
</protein>
<evidence type="ECO:0000256" key="1">
    <source>
        <dbReference type="SAM" id="MobiDB-lite"/>
    </source>
</evidence>
<reference evidence="2 3" key="1">
    <citation type="journal article" date="2023" name="Plants (Basel)">
        <title>Bridging the Gap: Combining Genomics and Transcriptomics Approaches to Understand Stylosanthes scabra, an Orphan Legume from the Brazilian Caatinga.</title>
        <authorList>
            <person name="Ferreira-Neto J.R.C."/>
            <person name="da Silva M.D."/>
            <person name="Binneck E."/>
            <person name="de Melo N.F."/>
            <person name="da Silva R.H."/>
            <person name="de Melo A.L.T.M."/>
            <person name="Pandolfi V."/>
            <person name="Bustamante F.O."/>
            <person name="Brasileiro-Vidal A.C."/>
            <person name="Benko-Iseppon A.M."/>
        </authorList>
    </citation>
    <scope>NUCLEOTIDE SEQUENCE [LARGE SCALE GENOMIC DNA]</scope>
    <source>
        <tissue evidence="2">Leaves</tissue>
    </source>
</reference>
<gene>
    <name evidence="2" type="ORF">PIB30_039576</name>
</gene>
<sequence length="353" mass="40089">METTLSNDEEVPNIETDVQGKKSIKYWTVDVEDENGVIKKGETLRLRDVWVLPHGSKVIVPWNKEGQPIDEAGGLLGYFMGLVAGNFKNFPISYEKWPLIPKEPYKNDAFKNIIQRRFKVDDNGHKKYILKNLGRKWKDDRCKLFQDYHKPELTREQNLALCPTGKGVTLEQWATFIDYRLREKTLKMCEQNAANRERQAIPHTLGSKTIARKKHELEIANKRPLTRAEMYPITHKRKDGSFVNEEAREKSHLGRVRGMGFGVCPSQISKSEGTSSSSSLEMAHVHEELAENKATISLLQAQLAYFVKHYMGGQLSDDFPTANHVAAGSEAPMQTRPSSSASHEPQQNQPSNT</sequence>
<organism evidence="2 3">
    <name type="scientific">Stylosanthes scabra</name>
    <dbReference type="NCBI Taxonomy" id="79078"/>
    <lineage>
        <taxon>Eukaryota</taxon>
        <taxon>Viridiplantae</taxon>
        <taxon>Streptophyta</taxon>
        <taxon>Embryophyta</taxon>
        <taxon>Tracheophyta</taxon>
        <taxon>Spermatophyta</taxon>
        <taxon>Magnoliopsida</taxon>
        <taxon>eudicotyledons</taxon>
        <taxon>Gunneridae</taxon>
        <taxon>Pentapetalae</taxon>
        <taxon>rosids</taxon>
        <taxon>fabids</taxon>
        <taxon>Fabales</taxon>
        <taxon>Fabaceae</taxon>
        <taxon>Papilionoideae</taxon>
        <taxon>50 kb inversion clade</taxon>
        <taxon>dalbergioids sensu lato</taxon>
        <taxon>Dalbergieae</taxon>
        <taxon>Pterocarpus clade</taxon>
        <taxon>Stylosanthes</taxon>
    </lineage>
</organism>